<organism evidence="12 13">
    <name type="scientific">Piedraia hortae CBS 480.64</name>
    <dbReference type="NCBI Taxonomy" id="1314780"/>
    <lineage>
        <taxon>Eukaryota</taxon>
        <taxon>Fungi</taxon>
        <taxon>Dikarya</taxon>
        <taxon>Ascomycota</taxon>
        <taxon>Pezizomycotina</taxon>
        <taxon>Dothideomycetes</taxon>
        <taxon>Dothideomycetidae</taxon>
        <taxon>Capnodiales</taxon>
        <taxon>Piedraiaceae</taxon>
        <taxon>Piedraia</taxon>
    </lineage>
</organism>
<dbReference type="FunFam" id="3.30.40.10:FF:000364">
    <property type="entry name" value="Protease-associated PA domain protein"/>
    <property type="match status" value="1"/>
</dbReference>
<dbReference type="InterPro" id="IPR001841">
    <property type="entry name" value="Znf_RING"/>
</dbReference>
<comment type="subcellular location">
    <subcellularLocation>
        <location evidence="1">Membrane</location>
    </subcellularLocation>
</comment>
<dbReference type="GO" id="GO:0008270">
    <property type="term" value="F:zinc ion binding"/>
    <property type="evidence" value="ECO:0007669"/>
    <property type="project" value="UniProtKB-KW"/>
</dbReference>
<dbReference type="GO" id="GO:0061630">
    <property type="term" value="F:ubiquitin protein ligase activity"/>
    <property type="evidence" value="ECO:0007669"/>
    <property type="project" value="TreeGrafter"/>
</dbReference>
<evidence type="ECO:0000256" key="1">
    <source>
        <dbReference type="ARBA" id="ARBA00004370"/>
    </source>
</evidence>
<keyword evidence="6 10" id="KW-1133">Transmembrane helix</keyword>
<evidence type="ECO:0000313" key="13">
    <source>
        <dbReference type="Proteomes" id="UP000799421"/>
    </source>
</evidence>
<keyword evidence="4 8" id="KW-0863">Zinc-finger</keyword>
<evidence type="ECO:0000256" key="4">
    <source>
        <dbReference type="ARBA" id="ARBA00022771"/>
    </source>
</evidence>
<dbReference type="InterPro" id="IPR013083">
    <property type="entry name" value="Znf_RING/FYVE/PHD"/>
</dbReference>
<feature type="transmembrane region" description="Helical" evidence="10">
    <location>
        <begin position="334"/>
        <end position="354"/>
    </location>
</feature>
<dbReference type="GO" id="GO:0005737">
    <property type="term" value="C:cytoplasm"/>
    <property type="evidence" value="ECO:0007669"/>
    <property type="project" value="TreeGrafter"/>
</dbReference>
<dbReference type="Pfam" id="PF13639">
    <property type="entry name" value="zf-RING_2"/>
    <property type="match status" value="1"/>
</dbReference>
<feature type="compositionally biased region" description="Polar residues" evidence="9">
    <location>
        <begin position="412"/>
        <end position="433"/>
    </location>
</feature>
<evidence type="ECO:0000256" key="6">
    <source>
        <dbReference type="ARBA" id="ARBA00022989"/>
    </source>
</evidence>
<dbReference type="SMART" id="SM00744">
    <property type="entry name" value="RINGv"/>
    <property type="match status" value="1"/>
</dbReference>
<dbReference type="InterPro" id="IPR011016">
    <property type="entry name" value="Znf_RING-CH"/>
</dbReference>
<reference evidence="12" key="1">
    <citation type="journal article" date="2020" name="Stud. Mycol.">
        <title>101 Dothideomycetes genomes: a test case for predicting lifestyles and emergence of pathogens.</title>
        <authorList>
            <person name="Haridas S."/>
            <person name="Albert R."/>
            <person name="Binder M."/>
            <person name="Bloem J."/>
            <person name="Labutti K."/>
            <person name="Salamov A."/>
            <person name="Andreopoulos B."/>
            <person name="Baker S."/>
            <person name="Barry K."/>
            <person name="Bills G."/>
            <person name="Bluhm B."/>
            <person name="Cannon C."/>
            <person name="Castanera R."/>
            <person name="Culley D."/>
            <person name="Daum C."/>
            <person name="Ezra D."/>
            <person name="Gonzalez J."/>
            <person name="Henrissat B."/>
            <person name="Kuo A."/>
            <person name="Liang C."/>
            <person name="Lipzen A."/>
            <person name="Lutzoni F."/>
            <person name="Magnuson J."/>
            <person name="Mondo S."/>
            <person name="Nolan M."/>
            <person name="Ohm R."/>
            <person name="Pangilinan J."/>
            <person name="Park H.-J."/>
            <person name="Ramirez L."/>
            <person name="Alfaro M."/>
            <person name="Sun H."/>
            <person name="Tritt A."/>
            <person name="Yoshinaga Y."/>
            <person name="Zwiers L.-H."/>
            <person name="Turgeon B."/>
            <person name="Goodwin S."/>
            <person name="Spatafora J."/>
            <person name="Crous P."/>
            <person name="Grigoriev I."/>
        </authorList>
    </citation>
    <scope>NUCLEOTIDE SEQUENCE</scope>
    <source>
        <strain evidence="12">CBS 480.64</strain>
    </source>
</reference>
<keyword evidence="3" id="KW-0479">Metal-binding</keyword>
<dbReference type="InterPro" id="IPR046450">
    <property type="entry name" value="PA_dom_sf"/>
</dbReference>
<dbReference type="EMBL" id="MU005972">
    <property type="protein sequence ID" value="KAF2861541.1"/>
    <property type="molecule type" value="Genomic_DNA"/>
</dbReference>
<dbReference type="Gene3D" id="3.50.30.30">
    <property type="match status" value="1"/>
</dbReference>
<feature type="domain" description="RING-type" evidence="11">
    <location>
        <begin position="457"/>
        <end position="500"/>
    </location>
</feature>
<evidence type="ECO:0000256" key="5">
    <source>
        <dbReference type="ARBA" id="ARBA00022833"/>
    </source>
</evidence>
<dbReference type="OrthoDB" id="5357315at2759"/>
<keyword evidence="5" id="KW-0862">Zinc</keyword>
<dbReference type="SMART" id="SM00184">
    <property type="entry name" value="RING"/>
    <property type="match status" value="1"/>
</dbReference>
<keyword evidence="2 10" id="KW-0812">Transmembrane</keyword>
<evidence type="ECO:0000256" key="9">
    <source>
        <dbReference type="SAM" id="MobiDB-lite"/>
    </source>
</evidence>
<evidence type="ECO:0000256" key="8">
    <source>
        <dbReference type="PROSITE-ProRule" id="PRU00175"/>
    </source>
</evidence>
<feature type="region of interest" description="Disordered" evidence="9">
    <location>
        <begin position="128"/>
        <end position="152"/>
    </location>
</feature>
<evidence type="ECO:0000256" key="3">
    <source>
        <dbReference type="ARBA" id="ARBA00022723"/>
    </source>
</evidence>
<feature type="region of interest" description="Disordered" evidence="9">
    <location>
        <begin position="398"/>
        <end position="447"/>
    </location>
</feature>
<dbReference type="SUPFAM" id="SSF57850">
    <property type="entry name" value="RING/U-box"/>
    <property type="match status" value="1"/>
</dbReference>
<dbReference type="AlphaFoldDB" id="A0A6A7C206"/>
<feature type="region of interest" description="Disordered" evidence="9">
    <location>
        <begin position="269"/>
        <end position="293"/>
    </location>
</feature>
<evidence type="ECO:0000313" key="12">
    <source>
        <dbReference type="EMBL" id="KAF2861541.1"/>
    </source>
</evidence>
<dbReference type="PROSITE" id="PS50089">
    <property type="entry name" value="ZF_RING_2"/>
    <property type="match status" value="1"/>
</dbReference>
<evidence type="ECO:0000259" key="11">
    <source>
        <dbReference type="PROSITE" id="PS50089"/>
    </source>
</evidence>
<name>A0A6A7C206_9PEZI</name>
<dbReference type="Pfam" id="PF02225">
    <property type="entry name" value="PA"/>
    <property type="match status" value="1"/>
</dbReference>
<dbReference type="Proteomes" id="UP000799421">
    <property type="component" value="Unassembled WGS sequence"/>
</dbReference>
<keyword evidence="7 10" id="KW-0472">Membrane</keyword>
<keyword evidence="13" id="KW-1185">Reference proteome</keyword>
<accession>A0A6A7C206</accession>
<evidence type="ECO:0000256" key="10">
    <source>
        <dbReference type="SAM" id="Phobius"/>
    </source>
</evidence>
<dbReference type="PANTHER" id="PTHR22765:SF406">
    <property type="entry name" value="PA AND RING FINGER DOMAIN PROTEIN (AFU_ORTHOLOGUE AFUA_2G02470)"/>
    <property type="match status" value="1"/>
</dbReference>
<dbReference type="CDD" id="cd16454">
    <property type="entry name" value="RING-H2_PA-TM-RING"/>
    <property type="match status" value="1"/>
</dbReference>
<dbReference type="PANTHER" id="PTHR22765">
    <property type="entry name" value="RING FINGER AND PROTEASE ASSOCIATED DOMAIN-CONTAINING"/>
    <property type="match status" value="1"/>
</dbReference>
<evidence type="ECO:0000256" key="2">
    <source>
        <dbReference type="ARBA" id="ARBA00022692"/>
    </source>
</evidence>
<dbReference type="GO" id="GO:0006511">
    <property type="term" value="P:ubiquitin-dependent protein catabolic process"/>
    <property type="evidence" value="ECO:0007669"/>
    <property type="project" value="TreeGrafter"/>
</dbReference>
<evidence type="ECO:0000256" key="7">
    <source>
        <dbReference type="ARBA" id="ARBA00023136"/>
    </source>
</evidence>
<dbReference type="InterPro" id="IPR051826">
    <property type="entry name" value="E3_ubiquitin-ligase_domain"/>
</dbReference>
<proteinExistence type="predicted"/>
<dbReference type="InterPro" id="IPR003137">
    <property type="entry name" value="PA_domain"/>
</dbReference>
<dbReference type="SUPFAM" id="SSF52025">
    <property type="entry name" value="PA domain"/>
    <property type="match status" value="1"/>
</dbReference>
<sequence length="531" mass="57342">MHLSRLVLAVAISVCTLCGLLYMSTSMTSPDEGAGVAKTLFSWRGTTYLFPPSAIISLLGDNSTFFLARPAAFGPRLPRKSLNGQLWIGSGFGNDALGNGGVEGELGCSDLPNWEGVEPKRATVELLSPPDDGTDDHLHSHRHGNTRNTPSEHADIQTLQEGAEIAGKIVLLSRGGCGFLEKVKWVQRRGGIAMIVGDDTRGGPLVTMYARGDTANVSIPSLFTSHTTALLLSSLSPGSLLFEGFPTEESTTEPSATRIAWFKSRPSSESVTSELPTPTTPLKKSSPSTSLKRPSITTSLLTSVSTPTISPTETGLWLTLTPTTISTSPFLDTLLVLVISPLITLTAVYALLLLRSRVRARRWRAPKSLVDQLPVRTYFDDDECREVTPLLQRRKVEVGGGEGTLRGRENEGSSTGNNKGSSVYSSQEISAGATSRMGGQRSEERKMAKLLSSQKECAVCLDDYVSGLSRVMQLPCGHGFHVECITPWLTTKRRTCPICKGDVVRLVRDFGLPHGEQEGRRDTSRGDLERG</sequence>
<dbReference type="GO" id="GO:0016020">
    <property type="term" value="C:membrane"/>
    <property type="evidence" value="ECO:0007669"/>
    <property type="project" value="UniProtKB-SubCell"/>
</dbReference>
<protein>
    <recommendedName>
        <fullName evidence="11">RING-type domain-containing protein</fullName>
    </recommendedName>
</protein>
<dbReference type="Gene3D" id="3.30.40.10">
    <property type="entry name" value="Zinc/RING finger domain, C3HC4 (zinc finger)"/>
    <property type="match status" value="1"/>
</dbReference>
<gene>
    <name evidence="12" type="ORF">K470DRAFT_256909</name>
</gene>